<feature type="domain" description="Lon N-terminal" evidence="16">
    <location>
        <begin position="12"/>
        <end position="203"/>
    </location>
</feature>
<dbReference type="PRINTS" id="PR00830">
    <property type="entry name" value="ENDOLAPTASE"/>
</dbReference>
<dbReference type="GO" id="GO:0005524">
    <property type="term" value="F:ATP binding"/>
    <property type="evidence" value="ECO:0007669"/>
    <property type="project" value="UniProtKB-UniRule"/>
</dbReference>
<dbReference type="Gene3D" id="2.30.130.40">
    <property type="entry name" value="LON domain-like"/>
    <property type="match status" value="1"/>
</dbReference>
<dbReference type="eggNOG" id="COG0466">
    <property type="taxonomic scope" value="Bacteria"/>
</dbReference>
<dbReference type="InterPro" id="IPR004815">
    <property type="entry name" value="Lon_bac/euk-typ"/>
</dbReference>
<protein>
    <recommendedName>
        <fullName evidence="9 10">Lon protease</fullName>
        <ecNumber evidence="9 10">3.4.21.53</ecNumber>
    </recommendedName>
    <alternativeName>
        <fullName evidence="9">ATP-dependent protease La</fullName>
    </alternativeName>
</protein>
<comment type="subunit">
    <text evidence="9 10">Homohexamer. Organized in a ring with a central cavity.</text>
</comment>
<evidence type="ECO:0000256" key="11">
    <source>
        <dbReference type="PIRSR" id="PIRSR001174-1"/>
    </source>
</evidence>
<dbReference type="Pfam" id="PF02190">
    <property type="entry name" value="LON_substr_bdg"/>
    <property type="match status" value="1"/>
</dbReference>
<dbReference type="GO" id="GO:0016887">
    <property type="term" value="F:ATP hydrolysis activity"/>
    <property type="evidence" value="ECO:0007669"/>
    <property type="project" value="UniProtKB-UniRule"/>
</dbReference>
<dbReference type="AlphaFoldDB" id="C1D0N1"/>
<evidence type="ECO:0000256" key="7">
    <source>
        <dbReference type="ARBA" id="ARBA00022840"/>
    </source>
</evidence>
<sequence length="820" mass="90464">MPTEHITLPKNVPVCPVRGSVIYPTMVQHIDASRAISINAIEAAMQGDKVILIVSQKDKDVDDPQGSDLYEIGTACNVLRVRKNPDGTVQMLVSAVARVRATNYRRDEHLTADIEVLPVETGPTVELQALTRELREKFEGIAAGGKVSAESVQTIQGKEDAGEMADHIAFNLDFKLEDKQALLETVTVTERIRRLLTLLDTEQEVQAVQARIRAQVKEEIDKNQREYYLREQMKVIQKELHGGEDGEDADEAEAFRTKIEALDLKPDVKKEIDREVNRLARMHPDAAEASVIRTYLTWVTELPWNSRSEDRLDVEEAAQVLDEDHYGLEKVKDRVLEFLAVRRLRKERAERGELSAEDVNKGPILVFTGPPGVGKTSIAQSIARALGRKYVRIALGGARDESDIRGHRRTYIGAMPGRLIQGIRTAGTKNPVILLDEVDKLGTSYQGDPSSALLEVLDPAQNQHFTDHYLGVPFDLSEVMFIATANYPEQIPPALMDRMEVIDFSSYIEQEKLEIAKRYLLPRQLTQNGLKPNQISFTDAALEKLISHYTREAGVRNLEREIGTVARKVARRIATGEVKRVKVTDKELERYLGQARHTPETEGKEDMVGVSTGMFYTPVGGDILFVETSIMPGKGLVLTGQLGDVMKESARAALSYAKSNAERFHIDKDRLDNSEIHVHVPAGAIPKEGPSAGGAMATSLISALTGIPARHDVAMTGEMTLTGRYLPIGGLKEKVLGARRAGIKHVIMPKANEPDLRDIPLHLRSSMRFHPCETVDQVLDVALVGGLKALETPRDGSATVPAATGKRKSSRRAGAGGAHA</sequence>
<dbReference type="GO" id="GO:0006515">
    <property type="term" value="P:protein quality control for misfolded or incompletely synthesized proteins"/>
    <property type="evidence" value="ECO:0007669"/>
    <property type="project" value="UniProtKB-UniRule"/>
</dbReference>
<comment type="catalytic activity">
    <reaction evidence="9 10 13">
        <text>Hydrolysis of proteins in presence of ATP.</text>
        <dbReference type="EC" id="3.4.21.53"/>
    </reaction>
</comment>
<comment type="similarity">
    <text evidence="9 10 13">Belongs to the peptidase S16 family.</text>
</comment>
<dbReference type="Proteomes" id="UP000002208">
    <property type="component" value="Chromosome"/>
</dbReference>
<dbReference type="Gene3D" id="1.20.58.1480">
    <property type="match status" value="1"/>
</dbReference>
<dbReference type="MEROPS" id="S16.001"/>
<reference evidence="17 18" key="1">
    <citation type="journal article" date="2009" name="PLoS Genet.">
        <title>Alliance of proteomics and genomics to unravel the specificities of Sahara bacterium Deinococcus deserti.</title>
        <authorList>
            <person name="de Groot A."/>
            <person name="Dulermo R."/>
            <person name="Ortet P."/>
            <person name="Blanchard L."/>
            <person name="Guerin P."/>
            <person name="Fernandez B."/>
            <person name="Vacherie B."/>
            <person name="Dossat C."/>
            <person name="Jolivet E."/>
            <person name="Siguier P."/>
            <person name="Chandler M."/>
            <person name="Barakat M."/>
            <person name="Dedieu A."/>
            <person name="Barbe V."/>
            <person name="Heulin T."/>
            <person name="Sommer S."/>
            <person name="Achouak W."/>
            <person name="Armengaud J."/>
        </authorList>
    </citation>
    <scope>NUCLEOTIDE SEQUENCE [LARGE SCALE GENOMIC DNA]</scope>
    <source>
        <strain evidence="18">DSM 17065 / CIP 109153 / LMG 22923 / VCD115</strain>
    </source>
</reference>
<dbReference type="GO" id="GO:0034605">
    <property type="term" value="P:cellular response to heat"/>
    <property type="evidence" value="ECO:0007669"/>
    <property type="project" value="UniProtKB-UniRule"/>
</dbReference>
<keyword evidence="2 9" id="KW-0963">Cytoplasm</keyword>
<evidence type="ECO:0000256" key="14">
    <source>
        <dbReference type="SAM" id="MobiDB-lite"/>
    </source>
</evidence>
<evidence type="ECO:0000259" key="16">
    <source>
        <dbReference type="PROSITE" id="PS51787"/>
    </source>
</evidence>
<dbReference type="EC" id="3.4.21.53" evidence="9 10"/>
<accession>C1D0N1</accession>
<dbReference type="EMBL" id="CP001114">
    <property type="protein sequence ID" value="ACO45405.1"/>
    <property type="molecule type" value="Genomic_DNA"/>
</dbReference>
<dbReference type="STRING" id="546414.Deide_05670"/>
<dbReference type="InterPro" id="IPR020568">
    <property type="entry name" value="Ribosomal_Su5_D2-typ_SF"/>
</dbReference>
<name>C1D0N1_DEIDV</name>
<dbReference type="InterPro" id="IPR015947">
    <property type="entry name" value="PUA-like_sf"/>
</dbReference>
<dbReference type="FunFam" id="3.40.50.300:FF:000382">
    <property type="entry name" value="Lon protease homolog 2, peroxisomal"/>
    <property type="match status" value="1"/>
</dbReference>
<evidence type="ECO:0000256" key="9">
    <source>
        <dbReference type="HAMAP-Rule" id="MF_01973"/>
    </source>
</evidence>
<dbReference type="Pfam" id="PF00004">
    <property type="entry name" value="AAA"/>
    <property type="match status" value="1"/>
</dbReference>
<evidence type="ECO:0000313" key="17">
    <source>
        <dbReference type="EMBL" id="ACO45405.1"/>
    </source>
</evidence>
<evidence type="ECO:0000256" key="10">
    <source>
        <dbReference type="PIRNR" id="PIRNR001174"/>
    </source>
</evidence>
<dbReference type="OrthoDB" id="9803599at2"/>
<dbReference type="NCBIfam" id="TIGR00763">
    <property type="entry name" value="lon"/>
    <property type="match status" value="1"/>
</dbReference>
<dbReference type="InterPro" id="IPR054594">
    <property type="entry name" value="Lon_lid"/>
</dbReference>
<dbReference type="HAMAP" id="MF_01973">
    <property type="entry name" value="lon_bact"/>
    <property type="match status" value="1"/>
</dbReference>
<keyword evidence="3 9" id="KW-0645">Protease</keyword>
<dbReference type="GO" id="GO:0004176">
    <property type="term" value="F:ATP-dependent peptidase activity"/>
    <property type="evidence" value="ECO:0007669"/>
    <property type="project" value="UniProtKB-UniRule"/>
</dbReference>
<dbReference type="HOGENOM" id="CLU_004109_4_3_0"/>
<comment type="function">
    <text evidence="9">ATP-dependent serine protease that mediates the selective degradation of mutant and abnormal proteins as well as certain short-lived regulatory proteins. Required for cellular homeostasis and for survival from DNA damage and developmental changes induced by stress. Degrades polypeptides processively to yield small peptide fragments that are 5 to 10 amino acids long. Binds to DNA in a double-stranded, site-specific manner.</text>
</comment>
<evidence type="ECO:0000256" key="3">
    <source>
        <dbReference type="ARBA" id="ARBA00022670"/>
    </source>
</evidence>
<dbReference type="Pfam" id="PF22667">
    <property type="entry name" value="Lon_lid"/>
    <property type="match status" value="1"/>
</dbReference>
<keyword evidence="6 9" id="KW-0720">Serine protease</keyword>
<keyword evidence="4 9" id="KW-0547">Nucleotide-binding</keyword>
<evidence type="ECO:0000256" key="2">
    <source>
        <dbReference type="ARBA" id="ARBA00022490"/>
    </source>
</evidence>
<dbReference type="InterPro" id="IPR003593">
    <property type="entry name" value="AAA+_ATPase"/>
</dbReference>
<dbReference type="PANTHER" id="PTHR10046">
    <property type="entry name" value="ATP DEPENDENT LON PROTEASE FAMILY MEMBER"/>
    <property type="match status" value="1"/>
</dbReference>
<dbReference type="SUPFAM" id="SSF88697">
    <property type="entry name" value="PUA domain-like"/>
    <property type="match status" value="1"/>
</dbReference>
<feature type="region of interest" description="Disordered" evidence="14">
    <location>
        <begin position="793"/>
        <end position="820"/>
    </location>
</feature>
<dbReference type="InterPro" id="IPR027543">
    <property type="entry name" value="Lon_bac"/>
</dbReference>
<evidence type="ECO:0000256" key="5">
    <source>
        <dbReference type="ARBA" id="ARBA00022801"/>
    </source>
</evidence>
<keyword evidence="7 9" id="KW-0067">ATP-binding</keyword>
<dbReference type="InterPro" id="IPR027065">
    <property type="entry name" value="Lon_Prtase"/>
</dbReference>
<dbReference type="SUPFAM" id="SSF54211">
    <property type="entry name" value="Ribosomal protein S5 domain 2-like"/>
    <property type="match status" value="1"/>
</dbReference>
<evidence type="ECO:0000256" key="12">
    <source>
        <dbReference type="PIRSR" id="PIRSR001174-2"/>
    </source>
</evidence>
<dbReference type="Gene3D" id="1.10.8.60">
    <property type="match status" value="1"/>
</dbReference>
<dbReference type="Gene3D" id="3.40.50.300">
    <property type="entry name" value="P-loop containing nucleotide triphosphate hydrolases"/>
    <property type="match status" value="1"/>
</dbReference>
<feature type="active site" evidence="9 11">
    <location>
        <position position="734"/>
    </location>
</feature>
<dbReference type="InterPro" id="IPR003959">
    <property type="entry name" value="ATPase_AAA_core"/>
</dbReference>
<dbReference type="SMART" id="SM00382">
    <property type="entry name" value="AAA"/>
    <property type="match status" value="1"/>
</dbReference>
<gene>
    <name evidence="9 17" type="primary">lon</name>
    <name evidence="17" type="ordered locus">Deide_05670</name>
</gene>
<dbReference type="RefSeq" id="WP_012692528.1">
    <property type="nucleotide sequence ID" value="NC_012526.1"/>
</dbReference>
<dbReference type="KEGG" id="ddr:Deide_05670"/>
<dbReference type="InterPro" id="IPR003111">
    <property type="entry name" value="Lon_prtase_N"/>
</dbReference>
<evidence type="ECO:0000256" key="13">
    <source>
        <dbReference type="PROSITE-ProRule" id="PRU01122"/>
    </source>
</evidence>
<dbReference type="GO" id="GO:0043565">
    <property type="term" value="F:sequence-specific DNA binding"/>
    <property type="evidence" value="ECO:0007669"/>
    <property type="project" value="UniProtKB-UniRule"/>
</dbReference>
<dbReference type="SMART" id="SM00464">
    <property type="entry name" value="LON"/>
    <property type="match status" value="1"/>
</dbReference>
<dbReference type="CDD" id="cd19500">
    <property type="entry name" value="RecA-like_Lon"/>
    <property type="match status" value="1"/>
</dbReference>
<evidence type="ECO:0000256" key="8">
    <source>
        <dbReference type="ARBA" id="ARBA00023016"/>
    </source>
</evidence>
<dbReference type="PROSITE" id="PS51787">
    <property type="entry name" value="LON_N"/>
    <property type="match status" value="1"/>
</dbReference>
<dbReference type="PROSITE" id="PS51786">
    <property type="entry name" value="LON_PROTEOLYTIC"/>
    <property type="match status" value="1"/>
</dbReference>
<dbReference type="PIRSF" id="PIRSF001174">
    <property type="entry name" value="Lon_proteas"/>
    <property type="match status" value="1"/>
</dbReference>
<evidence type="ECO:0000256" key="4">
    <source>
        <dbReference type="ARBA" id="ARBA00022741"/>
    </source>
</evidence>
<feature type="domain" description="Lon proteolytic" evidence="15">
    <location>
        <begin position="605"/>
        <end position="785"/>
    </location>
</feature>
<evidence type="ECO:0000256" key="6">
    <source>
        <dbReference type="ARBA" id="ARBA00022825"/>
    </source>
</evidence>
<dbReference type="Gene3D" id="1.20.5.5270">
    <property type="match status" value="1"/>
</dbReference>
<keyword evidence="5 9" id="KW-0378">Hydrolase</keyword>
<evidence type="ECO:0000259" key="15">
    <source>
        <dbReference type="PROSITE" id="PS51786"/>
    </source>
</evidence>
<feature type="binding site" evidence="9 12">
    <location>
        <begin position="369"/>
        <end position="376"/>
    </location>
    <ligand>
        <name>ATP</name>
        <dbReference type="ChEBI" id="CHEBI:30616"/>
    </ligand>
</feature>
<dbReference type="InterPro" id="IPR014721">
    <property type="entry name" value="Ribsml_uS5_D2-typ_fold_subgr"/>
</dbReference>
<dbReference type="PaxDb" id="546414-Deide_05670"/>
<comment type="subcellular location">
    <subcellularLocation>
        <location evidence="1 9 10">Cytoplasm</location>
    </subcellularLocation>
</comment>
<keyword evidence="18" id="KW-1185">Reference proteome</keyword>
<feature type="active site" evidence="9 11">
    <location>
        <position position="691"/>
    </location>
</feature>
<dbReference type="InterPro" id="IPR046336">
    <property type="entry name" value="Lon_prtase_N_sf"/>
</dbReference>
<keyword evidence="8 9" id="KW-0346">Stress response</keyword>
<dbReference type="Gene3D" id="3.30.230.10">
    <property type="match status" value="1"/>
</dbReference>
<evidence type="ECO:0000256" key="1">
    <source>
        <dbReference type="ARBA" id="ARBA00004496"/>
    </source>
</evidence>
<evidence type="ECO:0000313" key="18">
    <source>
        <dbReference type="Proteomes" id="UP000002208"/>
    </source>
</evidence>
<proteinExistence type="evidence at transcript level"/>
<dbReference type="GO" id="GO:0004252">
    <property type="term" value="F:serine-type endopeptidase activity"/>
    <property type="evidence" value="ECO:0007669"/>
    <property type="project" value="UniProtKB-UniRule"/>
</dbReference>
<dbReference type="InterPro" id="IPR008269">
    <property type="entry name" value="Lon_proteolytic"/>
</dbReference>
<comment type="induction">
    <text evidence="9">By heat shock.</text>
</comment>
<dbReference type="Pfam" id="PF05362">
    <property type="entry name" value="Lon_C"/>
    <property type="match status" value="1"/>
</dbReference>
<dbReference type="GO" id="GO:0005737">
    <property type="term" value="C:cytoplasm"/>
    <property type="evidence" value="ECO:0007669"/>
    <property type="project" value="UniProtKB-SubCell"/>
</dbReference>
<dbReference type="SUPFAM" id="SSF52540">
    <property type="entry name" value="P-loop containing nucleoside triphosphate hydrolases"/>
    <property type="match status" value="1"/>
</dbReference>
<organism evidence="17 18">
    <name type="scientific">Deinococcus deserti (strain DSM 17065 / CIP 109153 / LMG 22923 / VCD115)</name>
    <dbReference type="NCBI Taxonomy" id="546414"/>
    <lineage>
        <taxon>Bacteria</taxon>
        <taxon>Thermotogati</taxon>
        <taxon>Deinococcota</taxon>
        <taxon>Deinococci</taxon>
        <taxon>Deinococcales</taxon>
        <taxon>Deinococcaceae</taxon>
        <taxon>Deinococcus</taxon>
    </lineage>
</organism>
<dbReference type="InterPro" id="IPR027417">
    <property type="entry name" value="P-loop_NTPase"/>
</dbReference>